<dbReference type="InterPro" id="IPR015847">
    <property type="entry name" value="ExoRNase_PH_dom2"/>
</dbReference>
<dbReference type="GO" id="GO:0016075">
    <property type="term" value="P:rRNA catabolic process"/>
    <property type="evidence" value="ECO:0007669"/>
    <property type="project" value="TreeGrafter"/>
</dbReference>
<dbReference type="InterPro" id="IPR027408">
    <property type="entry name" value="PNPase/RNase_PH_dom_sf"/>
</dbReference>
<evidence type="ECO:0000256" key="5">
    <source>
        <dbReference type="ARBA" id="ARBA00022884"/>
    </source>
</evidence>
<dbReference type="PANTHER" id="PTHR11097">
    <property type="entry name" value="EXOSOME COMPLEX EXONUCLEASE RIBOSOMAL RNA PROCESSING PROTEIN"/>
    <property type="match status" value="1"/>
</dbReference>
<feature type="compositionally biased region" description="Acidic residues" evidence="7">
    <location>
        <begin position="333"/>
        <end position="361"/>
    </location>
</feature>
<evidence type="ECO:0000259" key="9">
    <source>
        <dbReference type="Pfam" id="PF03725"/>
    </source>
</evidence>
<dbReference type="PANTHER" id="PTHR11097:SF14">
    <property type="entry name" value="EXOSOME COMPLEX COMPONENT RRP45"/>
    <property type="match status" value="1"/>
</dbReference>
<dbReference type="GO" id="GO:0000177">
    <property type="term" value="C:cytoplasmic exosome (RNase complex)"/>
    <property type="evidence" value="ECO:0007669"/>
    <property type="project" value="TreeGrafter"/>
</dbReference>
<protein>
    <recommendedName>
        <fullName evidence="11">Exosome complex component RRP45</fullName>
    </recommendedName>
</protein>
<feature type="compositionally biased region" description="Basic and acidic residues" evidence="7">
    <location>
        <begin position="395"/>
        <end position="409"/>
    </location>
</feature>
<dbReference type="GO" id="GO:0000176">
    <property type="term" value="C:nuclear exosome (RNase complex)"/>
    <property type="evidence" value="ECO:0007669"/>
    <property type="project" value="TreeGrafter"/>
</dbReference>
<dbReference type="GO" id="GO:0034475">
    <property type="term" value="P:U4 snRNA 3'-end processing"/>
    <property type="evidence" value="ECO:0007669"/>
    <property type="project" value="TreeGrafter"/>
</dbReference>
<dbReference type="Pfam" id="PF03725">
    <property type="entry name" value="RNase_PH_C"/>
    <property type="match status" value="1"/>
</dbReference>
<dbReference type="GO" id="GO:0034476">
    <property type="term" value="P:U5 snRNA 3'-end processing"/>
    <property type="evidence" value="ECO:0007669"/>
    <property type="project" value="TreeGrafter"/>
</dbReference>
<evidence type="ECO:0000256" key="6">
    <source>
        <dbReference type="ARBA" id="ARBA00023242"/>
    </source>
</evidence>
<dbReference type="AlphaFoldDB" id="A0A7S0II59"/>
<feature type="compositionally biased region" description="Acidic residues" evidence="7">
    <location>
        <begin position="377"/>
        <end position="387"/>
    </location>
</feature>
<sequence length="471" mass="51516">MPRDDLLISLNEREFIVKALQEEELRVDGRGPFDTRPVSYRFGPKDGMCEVQLGDTRVLAVVSAKLEPPSGARGNEGTITINVEFSPMASPNFEPGRPGEQAQELALVLERAIRETGAVDVESLCVLAGRRVWHVRCDVHVLDACGNIAGAASLAADAALLSFRRPEATVSPDTQLITVHPADVREPVPLALHHLPVAITFGYFAEQDGLVIADPTVNEEMVIGSELVVVLNAHDELCAVRYGGEVAVNPSEISRCVRIASRISKDLTQDLKKAHAAWEVERDKRRVRRHYGAEAAANPDFGLPGRGDHLNPAQGRDQGGQQSPQEQERGRDEEDEKEDDGDVSNSDEDHEDEEAGDDAIEDYNHIPLGVLAPCQSDDQEEEEEEDERSSKKKNSRSEALKKTKEKAAADLEDDDILGLFDAAAKKRGEDLGGASEKKKKKGRWDNLPGDGDSLAAAIKAKVAKKQKKQKR</sequence>
<dbReference type="SUPFAM" id="SSF54211">
    <property type="entry name" value="Ribosomal protein S5 domain 2-like"/>
    <property type="match status" value="1"/>
</dbReference>
<feature type="region of interest" description="Disordered" evidence="7">
    <location>
        <begin position="294"/>
        <end position="452"/>
    </location>
</feature>
<proteinExistence type="inferred from homology"/>
<dbReference type="GO" id="GO:0071035">
    <property type="term" value="P:nuclear polyadenylation-dependent rRNA catabolic process"/>
    <property type="evidence" value="ECO:0007669"/>
    <property type="project" value="TreeGrafter"/>
</dbReference>
<keyword evidence="6" id="KW-0539">Nucleus</keyword>
<dbReference type="GO" id="GO:0000467">
    <property type="term" value="P:exonucleolytic trimming to generate mature 3'-end of 5.8S rRNA from tricistronic rRNA transcript (SSU-rRNA, 5.8S rRNA, LSU-rRNA)"/>
    <property type="evidence" value="ECO:0007669"/>
    <property type="project" value="TreeGrafter"/>
</dbReference>
<accession>A0A7S0II59</accession>
<dbReference type="EMBL" id="HBEQ01011996">
    <property type="protein sequence ID" value="CAD8522537.1"/>
    <property type="molecule type" value="Transcribed_RNA"/>
</dbReference>
<evidence type="ECO:0000256" key="3">
    <source>
        <dbReference type="ARBA" id="ARBA00006678"/>
    </source>
</evidence>
<evidence type="ECO:0000259" key="8">
    <source>
        <dbReference type="Pfam" id="PF01138"/>
    </source>
</evidence>
<comment type="similarity">
    <text evidence="3">Belongs to the RNase PH family.</text>
</comment>
<dbReference type="InterPro" id="IPR036345">
    <property type="entry name" value="ExoRNase_PH_dom2_sf"/>
</dbReference>
<dbReference type="GO" id="GO:0071038">
    <property type="term" value="P:TRAMP-dependent tRNA surveillance pathway"/>
    <property type="evidence" value="ECO:0007669"/>
    <property type="project" value="TreeGrafter"/>
</dbReference>
<organism evidence="10">
    <name type="scientific">Micromonas pusilla</name>
    <name type="common">Picoplanktonic green alga</name>
    <name type="synonym">Chromulina pusilla</name>
    <dbReference type="NCBI Taxonomy" id="38833"/>
    <lineage>
        <taxon>Eukaryota</taxon>
        <taxon>Viridiplantae</taxon>
        <taxon>Chlorophyta</taxon>
        <taxon>Mamiellophyceae</taxon>
        <taxon>Mamiellales</taxon>
        <taxon>Mamiellaceae</taxon>
        <taxon>Micromonas</taxon>
    </lineage>
</organism>
<feature type="domain" description="Exoribonuclease phosphorolytic" evidence="9">
    <location>
        <begin position="194"/>
        <end position="262"/>
    </location>
</feature>
<dbReference type="InterPro" id="IPR050590">
    <property type="entry name" value="Exosome_comp_Rrp42_subfam"/>
</dbReference>
<evidence type="ECO:0000256" key="7">
    <source>
        <dbReference type="SAM" id="MobiDB-lite"/>
    </source>
</evidence>
<dbReference type="InterPro" id="IPR020568">
    <property type="entry name" value="Ribosomal_Su5_D2-typ_SF"/>
</dbReference>
<keyword evidence="5" id="KW-0694">RNA-binding</keyword>
<dbReference type="CDD" id="cd11368">
    <property type="entry name" value="RNase_PH_RRP45"/>
    <property type="match status" value="1"/>
</dbReference>
<dbReference type="SUPFAM" id="SSF55666">
    <property type="entry name" value="Ribonuclease PH domain 2-like"/>
    <property type="match status" value="1"/>
</dbReference>
<reference evidence="10" key="1">
    <citation type="submission" date="2021-01" db="EMBL/GenBank/DDBJ databases">
        <authorList>
            <person name="Corre E."/>
            <person name="Pelletier E."/>
            <person name="Niang G."/>
            <person name="Scheremetjew M."/>
            <person name="Finn R."/>
            <person name="Kale V."/>
            <person name="Holt S."/>
            <person name="Cochrane G."/>
            <person name="Meng A."/>
            <person name="Brown T."/>
            <person name="Cohen L."/>
        </authorList>
    </citation>
    <scope>NUCLEOTIDE SEQUENCE</scope>
    <source>
        <strain evidence="10">CCMP1723</strain>
    </source>
</reference>
<dbReference type="GO" id="GO:0071028">
    <property type="term" value="P:nuclear mRNA surveillance"/>
    <property type="evidence" value="ECO:0007669"/>
    <property type="project" value="TreeGrafter"/>
</dbReference>
<evidence type="ECO:0000256" key="4">
    <source>
        <dbReference type="ARBA" id="ARBA00022490"/>
    </source>
</evidence>
<dbReference type="InterPro" id="IPR001247">
    <property type="entry name" value="ExoRNase_PH_dom1"/>
</dbReference>
<dbReference type="InterPro" id="IPR033100">
    <property type="entry name" value="Rrp45"/>
</dbReference>
<dbReference type="GO" id="GO:0034473">
    <property type="term" value="P:U1 snRNA 3'-end processing"/>
    <property type="evidence" value="ECO:0007669"/>
    <property type="project" value="TreeGrafter"/>
</dbReference>
<evidence type="ECO:0000313" key="10">
    <source>
        <dbReference type="EMBL" id="CAD8522537.1"/>
    </source>
</evidence>
<evidence type="ECO:0000256" key="1">
    <source>
        <dbReference type="ARBA" id="ARBA00004123"/>
    </source>
</evidence>
<evidence type="ECO:0008006" key="11">
    <source>
        <dbReference type="Google" id="ProtNLM"/>
    </source>
</evidence>
<feature type="domain" description="Exoribonuclease phosphorolytic" evidence="8">
    <location>
        <begin position="35"/>
        <end position="166"/>
    </location>
</feature>
<gene>
    <name evidence="10" type="ORF">MCOM1403_LOCUS9650</name>
</gene>
<dbReference type="GO" id="GO:0035925">
    <property type="term" value="F:mRNA 3'-UTR AU-rich region binding"/>
    <property type="evidence" value="ECO:0007669"/>
    <property type="project" value="TreeGrafter"/>
</dbReference>
<dbReference type="Gene3D" id="3.30.230.70">
    <property type="entry name" value="GHMP Kinase, N-terminal domain"/>
    <property type="match status" value="1"/>
</dbReference>
<dbReference type="Pfam" id="PF01138">
    <property type="entry name" value="RNase_PH"/>
    <property type="match status" value="1"/>
</dbReference>
<evidence type="ECO:0000256" key="2">
    <source>
        <dbReference type="ARBA" id="ARBA00004496"/>
    </source>
</evidence>
<name>A0A7S0II59_MICPS</name>
<keyword evidence="4" id="KW-0963">Cytoplasm</keyword>
<comment type="subcellular location">
    <subcellularLocation>
        <location evidence="2">Cytoplasm</location>
    </subcellularLocation>
    <subcellularLocation>
        <location evidence="1">Nucleus</location>
    </subcellularLocation>
</comment>